<evidence type="ECO:0000313" key="2">
    <source>
        <dbReference type="EMBL" id="CAJ1944168.1"/>
    </source>
</evidence>
<gene>
    <name evidence="1" type="ORF">CYCCA115_LOCUS8752</name>
    <name evidence="2" type="ORF">CYCCA115_LOCUS8761</name>
</gene>
<comment type="caution">
    <text evidence="2">The sequence shown here is derived from an EMBL/GenBank/DDBJ whole genome shotgun (WGS) entry which is preliminary data.</text>
</comment>
<evidence type="ECO:0000313" key="3">
    <source>
        <dbReference type="Proteomes" id="UP001295423"/>
    </source>
</evidence>
<dbReference type="Pfam" id="PF18143">
    <property type="entry name" value="HAD_SAK_2"/>
    <property type="match status" value="1"/>
</dbReference>
<proteinExistence type="predicted"/>
<dbReference type="EMBL" id="CAKOGP040001213">
    <property type="protein sequence ID" value="CAJ1944168.1"/>
    <property type="molecule type" value="Genomic_DNA"/>
</dbReference>
<evidence type="ECO:0000313" key="1">
    <source>
        <dbReference type="EMBL" id="CAJ1944148.1"/>
    </source>
</evidence>
<reference evidence="2" key="1">
    <citation type="submission" date="2023-08" db="EMBL/GenBank/DDBJ databases">
        <authorList>
            <person name="Audoor S."/>
            <person name="Bilcke G."/>
        </authorList>
    </citation>
    <scope>NUCLEOTIDE SEQUENCE</scope>
</reference>
<name>A0AAD2CWK6_9STRA</name>
<protein>
    <submittedName>
        <fullName evidence="2">Uncharacterized protein</fullName>
    </submittedName>
</protein>
<sequence>MNEGEKSQQSHSPIIFLDIDGVLNRTKHATHIRLDDDLLERFRRLVETTGANIVLSTYWRHFRDYISYILSNYGIPEEKILGSTPGFNRSMKGRKASDDQEYSSRAQEIRAWLQEYFQLEMGIHNSANSGGGHYDKISEEHGIRFVILDDRPTAADDSEFLQKRFIHCDTTQGITEEEVDRAIRILLHDDGS</sequence>
<organism evidence="2 3">
    <name type="scientific">Cylindrotheca closterium</name>
    <dbReference type="NCBI Taxonomy" id="2856"/>
    <lineage>
        <taxon>Eukaryota</taxon>
        <taxon>Sar</taxon>
        <taxon>Stramenopiles</taxon>
        <taxon>Ochrophyta</taxon>
        <taxon>Bacillariophyta</taxon>
        <taxon>Bacillariophyceae</taxon>
        <taxon>Bacillariophycidae</taxon>
        <taxon>Bacillariales</taxon>
        <taxon>Bacillariaceae</taxon>
        <taxon>Cylindrotheca</taxon>
    </lineage>
</organism>
<keyword evidence="3" id="KW-1185">Reference proteome</keyword>
<dbReference type="Proteomes" id="UP001295423">
    <property type="component" value="Unassembled WGS sequence"/>
</dbReference>
<dbReference type="AlphaFoldDB" id="A0AAD2CWK6"/>
<accession>A0AAD2CWK6</accession>
<dbReference type="EMBL" id="CAKOGP040001213">
    <property type="protein sequence ID" value="CAJ1944148.1"/>
    <property type="molecule type" value="Genomic_DNA"/>
</dbReference>